<reference evidence="2 3" key="1">
    <citation type="submission" date="2018-05" db="EMBL/GenBank/DDBJ databases">
        <title>Draft genome sequence of Rhodanobacter denitrificans Yn1 isolated from gold copper mine.</title>
        <authorList>
            <person name="Yang N."/>
            <person name="Mazhar H.S."/>
            <person name="Rensing C."/>
        </authorList>
    </citation>
    <scope>NUCLEOTIDE SEQUENCE [LARGE SCALE GENOMIC DNA]</scope>
    <source>
        <strain evidence="2 3">Yn1</strain>
    </source>
</reference>
<sequence>MQLDLTGRHALVCGASQGIGRASAIELAGLGASVTLLARSSDTLEAVAESLPRTHVAQRHDWRSVDMLDTARLQAIAAEIAANAAVHILINNTGGPPGGPAYSAEPDAYETAFRQHLLAGQILLQAVLPGMRTSGYGRLVNVISTSVKEPIAGLGVSNTVRAAVAGWAKTLSAELAADGITVNNVLPGYTRTQRLDGLLAAQAAASGRNEDAIAQAMLASVPARRFGEAGEVAAVIAFLCTPAAAYVNGVSIAVDGGRTRALS</sequence>
<comment type="caution">
    <text evidence="2">The sequence shown here is derived from an EMBL/GenBank/DDBJ whole genome shotgun (WGS) entry which is preliminary data.</text>
</comment>
<evidence type="ECO:0000256" key="1">
    <source>
        <dbReference type="ARBA" id="ARBA00006484"/>
    </source>
</evidence>
<dbReference type="EMBL" id="QFWQ01000003">
    <property type="protein sequence ID" value="RCS31067.1"/>
    <property type="molecule type" value="Genomic_DNA"/>
</dbReference>
<name>A0A368KGT6_9GAMM</name>
<gene>
    <name evidence="2" type="ORF">DEO45_04825</name>
</gene>
<comment type="similarity">
    <text evidence="1">Belongs to the short-chain dehydrogenases/reductases (SDR) family.</text>
</comment>
<keyword evidence="3" id="KW-1185">Reference proteome</keyword>
<dbReference type="PANTHER" id="PTHR42879:SF6">
    <property type="entry name" value="NADPH-DEPENDENT REDUCTASE BACG"/>
    <property type="match status" value="1"/>
</dbReference>
<dbReference type="InterPro" id="IPR002347">
    <property type="entry name" value="SDR_fam"/>
</dbReference>
<dbReference type="PRINTS" id="PR00081">
    <property type="entry name" value="GDHRDH"/>
</dbReference>
<dbReference type="Gene3D" id="3.40.50.720">
    <property type="entry name" value="NAD(P)-binding Rossmann-like Domain"/>
    <property type="match status" value="1"/>
</dbReference>
<dbReference type="OrthoDB" id="9804774at2"/>
<proteinExistence type="inferred from homology"/>
<dbReference type="SUPFAM" id="SSF51735">
    <property type="entry name" value="NAD(P)-binding Rossmann-fold domains"/>
    <property type="match status" value="1"/>
</dbReference>
<organism evidence="2 3">
    <name type="scientific">Rhodanobacter denitrificans</name>
    <dbReference type="NCBI Taxonomy" id="666685"/>
    <lineage>
        <taxon>Bacteria</taxon>
        <taxon>Pseudomonadati</taxon>
        <taxon>Pseudomonadota</taxon>
        <taxon>Gammaproteobacteria</taxon>
        <taxon>Lysobacterales</taxon>
        <taxon>Rhodanobacteraceae</taxon>
        <taxon>Rhodanobacter</taxon>
    </lineage>
</organism>
<dbReference type="PANTHER" id="PTHR42879">
    <property type="entry name" value="3-OXOACYL-(ACYL-CARRIER-PROTEIN) REDUCTASE"/>
    <property type="match status" value="1"/>
</dbReference>
<evidence type="ECO:0000313" key="2">
    <source>
        <dbReference type="EMBL" id="RCS31067.1"/>
    </source>
</evidence>
<accession>A0A368KGT6</accession>
<dbReference type="InterPro" id="IPR036291">
    <property type="entry name" value="NAD(P)-bd_dom_sf"/>
</dbReference>
<protein>
    <submittedName>
        <fullName evidence="2">SDR family NAD(P)-dependent oxidoreductase</fullName>
    </submittedName>
</protein>
<evidence type="ECO:0000313" key="3">
    <source>
        <dbReference type="Proteomes" id="UP000252387"/>
    </source>
</evidence>
<dbReference type="Pfam" id="PF13561">
    <property type="entry name" value="adh_short_C2"/>
    <property type="match status" value="1"/>
</dbReference>
<dbReference type="RefSeq" id="WP_114341146.1">
    <property type="nucleotide sequence ID" value="NZ_QFWQ01000003.1"/>
</dbReference>
<dbReference type="Proteomes" id="UP000252387">
    <property type="component" value="Unassembled WGS sequence"/>
</dbReference>
<dbReference type="InterPro" id="IPR050259">
    <property type="entry name" value="SDR"/>
</dbReference>
<dbReference type="AlphaFoldDB" id="A0A368KGT6"/>